<feature type="transmembrane region" description="Helical" evidence="2">
    <location>
        <begin position="58"/>
        <end position="78"/>
    </location>
</feature>
<proteinExistence type="predicted"/>
<gene>
    <name evidence="4" type="ORF">DFR49_0799</name>
</gene>
<feature type="transmembrane region" description="Helical" evidence="2">
    <location>
        <begin position="32"/>
        <end position="52"/>
    </location>
</feature>
<evidence type="ECO:0000259" key="3">
    <source>
        <dbReference type="Pfam" id="PF07916"/>
    </source>
</evidence>
<evidence type="ECO:0000313" key="4">
    <source>
        <dbReference type="EMBL" id="RIA46264.1"/>
    </source>
</evidence>
<dbReference type="OrthoDB" id="7413598at2"/>
<feature type="compositionally biased region" description="Basic and acidic residues" evidence="1">
    <location>
        <begin position="690"/>
        <end position="706"/>
    </location>
</feature>
<dbReference type="EMBL" id="QXDC01000002">
    <property type="protein sequence ID" value="RIA46264.1"/>
    <property type="molecule type" value="Genomic_DNA"/>
</dbReference>
<feature type="compositionally biased region" description="Polar residues" evidence="1">
    <location>
        <begin position="720"/>
        <end position="731"/>
    </location>
</feature>
<feature type="compositionally biased region" description="Low complexity" evidence="1">
    <location>
        <begin position="664"/>
        <end position="676"/>
    </location>
</feature>
<keyword evidence="5" id="KW-1185">Reference proteome</keyword>
<dbReference type="RefSeq" id="WP_119034497.1">
    <property type="nucleotide sequence ID" value="NZ_QXDC01000002.1"/>
</dbReference>
<keyword evidence="2" id="KW-1133">Transmembrane helix</keyword>
<feature type="compositionally biased region" description="Polar residues" evidence="1">
    <location>
        <begin position="608"/>
        <end position="619"/>
    </location>
</feature>
<organism evidence="4 5">
    <name type="scientific">Hephaestia caeni</name>
    <dbReference type="NCBI Taxonomy" id="645617"/>
    <lineage>
        <taxon>Bacteria</taxon>
        <taxon>Pseudomonadati</taxon>
        <taxon>Pseudomonadota</taxon>
        <taxon>Alphaproteobacteria</taxon>
        <taxon>Sphingomonadales</taxon>
        <taxon>Sphingomonadaceae</taxon>
        <taxon>Hephaestia</taxon>
    </lineage>
</organism>
<evidence type="ECO:0000313" key="5">
    <source>
        <dbReference type="Proteomes" id="UP000266568"/>
    </source>
</evidence>
<feature type="compositionally biased region" description="Basic and acidic residues" evidence="1">
    <location>
        <begin position="620"/>
        <end position="631"/>
    </location>
</feature>
<dbReference type="Pfam" id="PF07916">
    <property type="entry name" value="TraG_N"/>
    <property type="match status" value="1"/>
</dbReference>
<feature type="transmembrane region" description="Helical" evidence="2">
    <location>
        <begin position="333"/>
        <end position="354"/>
    </location>
</feature>
<feature type="transmembrane region" description="Helical" evidence="2">
    <location>
        <begin position="420"/>
        <end position="441"/>
    </location>
</feature>
<dbReference type="InterPro" id="IPR012931">
    <property type="entry name" value="TraG_N_Proteobacteria"/>
</dbReference>
<dbReference type="AlphaFoldDB" id="A0A397PJD6"/>
<feature type="compositionally biased region" description="Low complexity" evidence="1">
    <location>
        <begin position="863"/>
        <end position="884"/>
    </location>
</feature>
<feature type="compositionally biased region" description="Low complexity" evidence="1">
    <location>
        <begin position="707"/>
        <end position="716"/>
    </location>
</feature>
<feature type="region of interest" description="Disordered" evidence="1">
    <location>
        <begin position="567"/>
        <end position="731"/>
    </location>
</feature>
<feature type="region of interest" description="Disordered" evidence="1">
    <location>
        <begin position="841"/>
        <end position="934"/>
    </location>
</feature>
<evidence type="ECO:0000256" key="2">
    <source>
        <dbReference type="SAM" id="Phobius"/>
    </source>
</evidence>
<keyword evidence="2" id="KW-0812">Transmembrane</keyword>
<feature type="compositionally biased region" description="Polar residues" evidence="1">
    <location>
        <begin position="582"/>
        <end position="599"/>
    </location>
</feature>
<sequence length="934" mass="99611">MLEVFTIGGGEYIVNTFNAVAAWAGGGGYRSMLRVVMVMGLIYSLLVVAFSLDWRAWLNWFLQATAIYMCLMVPTVSIKVTDHLNPSLAPATVDNVPIGLGVIASFTSQVGDYLTKTAETVFVMPAALNYTTNGMVYGSRLFDATRNLRIRDAEFATNLEEHFKACVFYDVMLGFKSMTDLANAPDLWAAIGPGSPARSQIWITRISGGGVESHIRTCSDAYSALDAQWTPMIEANLPIWGKELYPRLSNALAAQKLRDDVPVVNQAFTGTGGGHVGILRQNTAINAFMQARNSMSGGTGAAAIDTFAMTRADIQARNTYGSIAQQAMSWVPVLNVVLTVVFFAMFPVIFPLFLMPRTGVPTLKGYTAGFFYLAAWGPLYVVLHMIIMGRATGSAVAMAPGGVTLSTFAGIGAVNEETATIAGFLLMSVPFLAAGMARGAMGIASHSMAMLAPAQNAAEAAALEQTTGNYSYGNVSYGNTSANMRQSDQWSTAPSYLAGQSRMDFRTDNGTIISNYGTGQDVIDTTGAISRLAFTPTMSTNSVAEMRQVASEAHRQAEAYRNSATSLLTATDRDASVHTRSSETTSGVESASGSQSATSVDRFDRRTANTSEGIEQSNSDTDRFSVTDNRGRQAIVQQSVEGSVGTGLGRRGRAGGSGGGGPLSGSLGASTSARGTQQSDLSHSTNRNISSEDRSASSSSFRDDHASGSSASESAGTYERSGSFSRSSVTDSSARISEESLALAQSYQRSAEKLDEIAQSLSRDASYAESHGLNLSENLSQDLAQWYRAEQARNPAINVPDLWATDLSAHDRATRNAMIERWMDDRLDTIREEIRSEIHEPNLVSVQRPDVASENDVRGHYTPSGGSRRPSGPGSGNDPGAAGAIIDQGRVEIDQGRAAAQTGRAVNRQGGSRARSEVTDSQNVGFFNDPKLRD</sequence>
<feature type="domain" description="TraG N-terminal Proteobacteria" evidence="3">
    <location>
        <begin position="3"/>
        <end position="459"/>
    </location>
</feature>
<feature type="compositionally biased region" description="Polar residues" evidence="1">
    <location>
        <begin position="677"/>
        <end position="689"/>
    </location>
</feature>
<feature type="compositionally biased region" description="Gly residues" evidence="1">
    <location>
        <begin position="644"/>
        <end position="663"/>
    </location>
</feature>
<name>A0A397PJD6_9SPHN</name>
<protein>
    <submittedName>
        <fullName evidence="4">Conjugal transfer mating pair stabilization protein TraG</fullName>
    </submittedName>
</protein>
<accession>A0A397PJD6</accession>
<comment type="caution">
    <text evidence="4">The sequence shown here is derived from an EMBL/GenBank/DDBJ whole genome shotgun (WGS) entry which is preliminary data.</text>
</comment>
<keyword evidence="2" id="KW-0472">Membrane</keyword>
<evidence type="ECO:0000256" key="1">
    <source>
        <dbReference type="SAM" id="MobiDB-lite"/>
    </source>
</evidence>
<feature type="compositionally biased region" description="Basic and acidic residues" evidence="1">
    <location>
        <begin position="571"/>
        <end position="581"/>
    </location>
</feature>
<reference evidence="4 5" key="1">
    <citation type="submission" date="2018-08" db="EMBL/GenBank/DDBJ databases">
        <title>Genomic Encyclopedia of Type Strains, Phase IV (KMG-IV): sequencing the most valuable type-strain genomes for metagenomic binning, comparative biology and taxonomic classification.</title>
        <authorList>
            <person name="Goeker M."/>
        </authorList>
    </citation>
    <scope>NUCLEOTIDE SEQUENCE [LARGE SCALE GENOMIC DNA]</scope>
    <source>
        <strain evidence="4 5">DSM 25527</strain>
    </source>
</reference>
<feature type="transmembrane region" description="Helical" evidence="2">
    <location>
        <begin position="366"/>
        <end position="383"/>
    </location>
</feature>
<dbReference type="Proteomes" id="UP000266568">
    <property type="component" value="Unassembled WGS sequence"/>
</dbReference>